<name>A0A9D2CZG0_9FIRM</name>
<sequence length="93" mass="10634">MQGAILRKKSGIDGITAESFEGDAVLVFTTDGLFTKGEYYGEQGVFYKRTDADRLSFYMTAAEILNKWLYEAFGREEFIRIQNDFLLKAGDKR</sequence>
<organism evidence="1 2">
    <name type="scientific">Candidatus Borkfalkia avistercoris</name>
    <dbReference type="NCBI Taxonomy" id="2838504"/>
    <lineage>
        <taxon>Bacteria</taxon>
        <taxon>Bacillati</taxon>
        <taxon>Bacillota</taxon>
        <taxon>Clostridia</taxon>
        <taxon>Christensenellales</taxon>
        <taxon>Christensenellaceae</taxon>
        <taxon>Candidatus Borkfalkia</taxon>
    </lineage>
</organism>
<proteinExistence type="predicted"/>
<dbReference type="EMBL" id="DXCL01000026">
    <property type="protein sequence ID" value="HIZ03669.1"/>
    <property type="molecule type" value="Genomic_DNA"/>
</dbReference>
<evidence type="ECO:0000313" key="2">
    <source>
        <dbReference type="Proteomes" id="UP000824132"/>
    </source>
</evidence>
<protein>
    <submittedName>
        <fullName evidence="1">Uncharacterized protein</fullName>
    </submittedName>
</protein>
<accession>A0A9D2CZG0</accession>
<dbReference type="AlphaFoldDB" id="A0A9D2CZG0"/>
<comment type="caution">
    <text evidence="1">The sequence shown here is derived from an EMBL/GenBank/DDBJ whole genome shotgun (WGS) entry which is preliminary data.</text>
</comment>
<reference evidence="1" key="1">
    <citation type="journal article" date="2021" name="PeerJ">
        <title>Extensive microbial diversity within the chicken gut microbiome revealed by metagenomics and culture.</title>
        <authorList>
            <person name="Gilroy R."/>
            <person name="Ravi A."/>
            <person name="Getino M."/>
            <person name="Pursley I."/>
            <person name="Horton D.L."/>
            <person name="Alikhan N.F."/>
            <person name="Baker D."/>
            <person name="Gharbi K."/>
            <person name="Hall N."/>
            <person name="Watson M."/>
            <person name="Adriaenssens E.M."/>
            <person name="Foster-Nyarko E."/>
            <person name="Jarju S."/>
            <person name="Secka A."/>
            <person name="Antonio M."/>
            <person name="Oren A."/>
            <person name="Chaudhuri R.R."/>
            <person name="La Ragione R."/>
            <person name="Hildebrand F."/>
            <person name="Pallen M.J."/>
        </authorList>
    </citation>
    <scope>NUCLEOTIDE SEQUENCE</scope>
    <source>
        <strain evidence="1">CHK187-5294</strain>
    </source>
</reference>
<dbReference type="Proteomes" id="UP000824132">
    <property type="component" value="Unassembled WGS sequence"/>
</dbReference>
<gene>
    <name evidence="1" type="ORF">H9727_05225</name>
</gene>
<reference evidence="1" key="2">
    <citation type="submission" date="2021-04" db="EMBL/GenBank/DDBJ databases">
        <authorList>
            <person name="Gilroy R."/>
        </authorList>
    </citation>
    <scope>NUCLEOTIDE SEQUENCE</scope>
    <source>
        <strain evidence="1">CHK187-5294</strain>
    </source>
</reference>
<evidence type="ECO:0000313" key="1">
    <source>
        <dbReference type="EMBL" id="HIZ03669.1"/>
    </source>
</evidence>